<evidence type="ECO:0008006" key="4">
    <source>
        <dbReference type="Google" id="ProtNLM"/>
    </source>
</evidence>
<sequence length="474" mass="55139">MNKAINTIEKVDIFGVPICLLSNTNNQRYQSKFGGIITILLSGLSLVYFIYVIALWINNQIAPNISSKQRTIGYAEFQLQESMIELTLEDFTGDVDPFKKQNNIITPLLVTFMNTTVQEKPIPLFSNDEKPYRIELSNVNLVLNTLDSVDETQKLQEQHAIVLARCSSQFLIEGSNCADEKTIDEYLSRFHGFLFIKIKLSQLNLITKELELFKKLFYTSFDAKKPQYSQIMLKQQQSIIDNGILFNSYENFNFLNNYELITQETDKTYVAKVINAMSSFNYNFDSYGCYLFRIDNISIVEEITYPKLGVVLAQIGSIIQLIFMFKHVVLYYNNQLSENELLNEIITMYYPEFKQYSVNFLNLFKFDKQDINNKLQPIENLKLRYQILQKGAREKCRLTNLLYEISRIQFILQDKFGDQILSQSHQMGGKLLNTQIELQSLKESNRLQIKPIDSIDLENQCYAIEPLEILIKQT</sequence>
<dbReference type="EMBL" id="CAJJDM010000012">
    <property type="protein sequence ID" value="CAD8051109.1"/>
    <property type="molecule type" value="Genomic_DNA"/>
</dbReference>
<evidence type="ECO:0000313" key="2">
    <source>
        <dbReference type="EMBL" id="CAD8051109.1"/>
    </source>
</evidence>
<dbReference type="GO" id="GO:0008270">
    <property type="term" value="F:zinc ion binding"/>
    <property type="evidence" value="ECO:0007669"/>
    <property type="project" value="TreeGrafter"/>
</dbReference>
<feature type="transmembrane region" description="Helical" evidence="1">
    <location>
        <begin position="33"/>
        <end position="57"/>
    </location>
</feature>
<dbReference type="Proteomes" id="UP000688137">
    <property type="component" value="Unassembled WGS sequence"/>
</dbReference>
<reference evidence="2" key="1">
    <citation type="submission" date="2021-01" db="EMBL/GenBank/DDBJ databases">
        <authorList>
            <consortium name="Genoscope - CEA"/>
            <person name="William W."/>
        </authorList>
    </citation>
    <scope>NUCLEOTIDE SEQUENCE</scope>
</reference>
<keyword evidence="1" id="KW-0472">Membrane</keyword>
<evidence type="ECO:0000256" key="1">
    <source>
        <dbReference type="SAM" id="Phobius"/>
    </source>
</evidence>
<proteinExistence type="predicted"/>
<name>A0A8S1K745_PARPR</name>
<dbReference type="OMA" id="ITLWINN"/>
<accession>A0A8S1K745</accession>
<dbReference type="AlphaFoldDB" id="A0A8S1K745"/>
<comment type="caution">
    <text evidence="2">The sequence shown here is derived from an EMBL/GenBank/DDBJ whole genome shotgun (WGS) entry which is preliminary data.</text>
</comment>
<keyword evidence="1" id="KW-1133">Transmembrane helix</keyword>
<dbReference type="PANTHER" id="PTHR12621">
    <property type="entry name" value="CYSTEINE AND HISTIDINE-RICH DOMAIN CHORD -CONTAINING PROTEIN"/>
    <property type="match status" value="1"/>
</dbReference>
<gene>
    <name evidence="2" type="ORF">PPRIM_AZ9-3.1.T0170395</name>
</gene>
<organism evidence="2 3">
    <name type="scientific">Paramecium primaurelia</name>
    <dbReference type="NCBI Taxonomy" id="5886"/>
    <lineage>
        <taxon>Eukaryota</taxon>
        <taxon>Sar</taxon>
        <taxon>Alveolata</taxon>
        <taxon>Ciliophora</taxon>
        <taxon>Intramacronucleata</taxon>
        <taxon>Oligohymenophorea</taxon>
        <taxon>Peniculida</taxon>
        <taxon>Parameciidae</taxon>
        <taxon>Paramecium</taxon>
    </lineage>
</organism>
<dbReference type="PANTHER" id="PTHR12621:SF7">
    <property type="entry name" value="CYSTEINE AND HISTIDINE-RICH DOMAIN-CONTAINING PROTEIN 1"/>
    <property type="match status" value="1"/>
</dbReference>
<keyword evidence="3" id="KW-1185">Reference proteome</keyword>
<evidence type="ECO:0000313" key="3">
    <source>
        <dbReference type="Proteomes" id="UP000688137"/>
    </source>
</evidence>
<keyword evidence="1" id="KW-0812">Transmembrane</keyword>
<protein>
    <recommendedName>
        <fullName evidence="4">Transmembrane protein</fullName>
    </recommendedName>
</protein>